<dbReference type="GeneID" id="36405092"/>
<sequence length="100" mass="11098">MRKTFLLVAFVVFAAIAAEISAETKDSKRNVGSELKIDSQRYLKIKPTADIGNEERGAVDKIFGALTEFYKDFVALIKSRAMRQAQRIMAIVNGNSKKSA</sequence>
<name>A0A0P1AGL4_PLAHL</name>
<proteinExistence type="predicted"/>
<feature type="chain" id="PRO_5006058650" evidence="1">
    <location>
        <begin position="23"/>
        <end position="100"/>
    </location>
</feature>
<keyword evidence="1" id="KW-0732">Signal</keyword>
<reference evidence="3" key="1">
    <citation type="submission" date="2014-09" db="EMBL/GenBank/DDBJ databases">
        <authorList>
            <person name="Sharma Rahul"/>
            <person name="Thines Marco"/>
        </authorList>
    </citation>
    <scope>NUCLEOTIDE SEQUENCE [LARGE SCALE GENOMIC DNA]</scope>
</reference>
<protein>
    <submittedName>
        <fullName evidence="2">RxLR-like protein</fullName>
    </submittedName>
</protein>
<dbReference type="EMBL" id="CCYD01000442">
    <property type="protein sequence ID" value="CEG39802.1"/>
    <property type="molecule type" value="Genomic_DNA"/>
</dbReference>
<dbReference type="AlphaFoldDB" id="A0A0P1AGL4"/>
<keyword evidence="3" id="KW-1185">Reference proteome</keyword>
<evidence type="ECO:0000313" key="3">
    <source>
        <dbReference type="Proteomes" id="UP000054928"/>
    </source>
</evidence>
<evidence type="ECO:0000256" key="1">
    <source>
        <dbReference type="SAM" id="SignalP"/>
    </source>
</evidence>
<accession>A0A0P1AGL4</accession>
<dbReference type="RefSeq" id="XP_024576171.1">
    <property type="nucleotide sequence ID" value="XM_024725389.1"/>
</dbReference>
<organism evidence="2 3">
    <name type="scientific">Plasmopara halstedii</name>
    <name type="common">Downy mildew of sunflower</name>
    <dbReference type="NCBI Taxonomy" id="4781"/>
    <lineage>
        <taxon>Eukaryota</taxon>
        <taxon>Sar</taxon>
        <taxon>Stramenopiles</taxon>
        <taxon>Oomycota</taxon>
        <taxon>Peronosporomycetes</taxon>
        <taxon>Peronosporales</taxon>
        <taxon>Peronosporaceae</taxon>
        <taxon>Plasmopara</taxon>
    </lineage>
</organism>
<evidence type="ECO:0000313" key="2">
    <source>
        <dbReference type="EMBL" id="CEG39802.1"/>
    </source>
</evidence>
<feature type="signal peptide" evidence="1">
    <location>
        <begin position="1"/>
        <end position="22"/>
    </location>
</feature>
<dbReference type="Proteomes" id="UP000054928">
    <property type="component" value="Unassembled WGS sequence"/>
</dbReference>